<evidence type="ECO:0000313" key="2">
    <source>
        <dbReference type="EMBL" id="KIZ45878.1"/>
    </source>
</evidence>
<protein>
    <recommendedName>
        <fullName evidence="4">DUF3551 domain-containing protein</fullName>
    </recommendedName>
</protein>
<keyword evidence="1" id="KW-0732">Signal</keyword>
<evidence type="ECO:0008006" key="4">
    <source>
        <dbReference type="Google" id="ProtNLM"/>
    </source>
</evidence>
<feature type="chain" id="PRO_5002320124" description="DUF3551 domain-containing protein" evidence="1">
    <location>
        <begin position="28"/>
        <end position="84"/>
    </location>
</feature>
<gene>
    <name evidence="2" type="ORF">OO17_07310</name>
</gene>
<evidence type="ECO:0000313" key="3">
    <source>
        <dbReference type="Proteomes" id="UP000032515"/>
    </source>
</evidence>
<proteinExistence type="predicted"/>
<reference evidence="2 3" key="1">
    <citation type="submission" date="2014-11" db="EMBL/GenBank/DDBJ databases">
        <title>Genomics and ecophysiology of heterotrophic nitrogen fixing bacteria isolated from estuarine surface water.</title>
        <authorList>
            <person name="Bentzon-Tilia M."/>
            <person name="Severin I."/>
            <person name="Hansen L.H."/>
            <person name="Riemann L."/>
        </authorList>
    </citation>
    <scope>NUCLEOTIDE SEQUENCE [LARGE SCALE GENOMIC DNA]</scope>
    <source>
        <strain evidence="2 3">BAL398</strain>
    </source>
</reference>
<accession>A0A0D7EYJ7</accession>
<sequence length="84" mass="8890">MRKLILAALAVGAIGGSQLMSTAPAQASVTYPYCIQGAQGGYPGDCSYRSFTDCMRTADGKGGNCVANPRYAYWDGRSNGPMDW</sequence>
<dbReference type="PATRIC" id="fig|1076.23.peg.672"/>
<dbReference type="RefSeq" id="WP_044407953.1">
    <property type="nucleotide sequence ID" value="NZ_JXXE01000141.1"/>
</dbReference>
<comment type="caution">
    <text evidence="2">The sequence shown here is derived from an EMBL/GenBank/DDBJ whole genome shotgun (WGS) entry which is preliminary data.</text>
</comment>
<name>A0A0D7EYJ7_RHOPL</name>
<dbReference type="Pfam" id="PF12071">
    <property type="entry name" value="DUF3551"/>
    <property type="match status" value="1"/>
</dbReference>
<organism evidence="2 3">
    <name type="scientific">Rhodopseudomonas palustris</name>
    <dbReference type="NCBI Taxonomy" id="1076"/>
    <lineage>
        <taxon>Bacteria</taxon>
        <taxon>Pseudomonadati</taxon>
        <taxon>Pseudomonadota</taxon>
        <taxon>Alphaproteobacteria</taxon>
        <taxon>Hyphomicrobiales</taxon>
        <taxon>Nitrobacteraceae</taxon>
        <taxon>Rhodopseudomonas</taxon>
    </lineage>
</organism>
<dbReference type="OrthoDB" id="8141409at2"/>
<dbReference type="AlphaFoldDB" id="A0A0D7EYJ7"/>
<evidence type="ECO:0000256" key="1">
    <source>
        <dbReference type="SAM" id="SignalP"/>
    </source>
</evidence>
<feature type="signal peptide" evidence="1">
    <location>
        <begin position="1"/>
        <end position="27"/>
    </location>
</feature>
<dbReference type="Proteomes" id="UP000032515">
    <property type="component" value="Unassembled WGS sequence"/>
</dbReference>
<dbReference type="InterPro" id="IPR021937">
    <property type="entry name" value="DUF3551"/>
</dbReference>
<dbReference type="EMBL" id="JXXE01000141">
    <property type="protein sequence ID" value="KIZ45878.1"/>
    <property type="molecule type" value="Genomic_DNA"/>
</dbReference>